<organism evidence="12 13">
    <name type="scientific">Choanephora cucurbitarum</name>
    <dbReference type="NCBI Taxonomy" id="101091"/>
    <lineage>
        <taxon>Eukaryota</taxon>
        <taxon>Fungi</taxon>
        <taxon>Fungi incertae sedis</taxon>
        <taxon>Mucoromycota</taxon>
        <taxon>Mucoromycotina</taxon>
        <taxon>Mucoromycetes</taxon>
        <taxon>Mucorales</taxon>
        <taxon>Mucorineae</taxon>
        <taxon>Choanephoraceae</taxon>
        <taxon>Choanephoroideae</taxon>
        <taxon>Choanephora</taxon>
    </lineage>
</organism>
<dbReference type="InterPro" id="IPR035427">
    <property type="entry name" value="Tim10-like_dom_sf"/>
</dbReference>
<evidence type="ECO:0000256" key="8">
    <source>
        <dbReference type="ARBA" id="ARBA00023128"/>
    </source>
</evidence>
<comment type="caution">
    <text evidence="12">The sequence shown here is derived from an EMBL/GenBank/DDBJ whole genome shotgun (WGS) entry which is preliminary data.</text>
</comment>
<dbReference type="Proteomes" id="UP000093000">
    <property type="component" value="Unassembled WGS sequence"/>
</dbReference>
<dbReference type="PANTHER" id="PTHR11038">
    <property type="entry name" value="MITOCHONDRIAL IMPORT INNER MEMBRANE TRANSLOCASE SUBUNIT TIM10"/>
    <property type="match status" value="1"/>
</dbReference>
<proteinExistence type="inferred from homology"/>
<keyword evidence="8 10" id="KW-0496">Mitochondrion</keyword>
<dbReference type="AlphaFoldDB" id="A0A1C7NBU2"/>
<evidence type="ECO:0000256" key="9">
    <source>
        <dbReference type="ARBA" id="ARBA00023157"/>
    </source>
</evidence>
<comment type="subcellular location">
    <subcellularLocation>
        <location evidence="10">Mitochondrion inner membrane</location>
        <topology evidence="10">Peripheral membrane protein</topology>
        <orientation evidence="10">Intermembrane side</orientation>
    </subcellularLocation>
</comment>
<keyword evidence="4 10" id="KW-0999">Mitochondrion inner membrane</keyword>
<keyword evidence="13" id="KW-1185">Reference proteome</keyword>
<comment type="similarity">
    <text evidence="1 10">Belongs to the small Tim family.</text>
</comment>
<keyword evidence="2 10" id="KW-0813">Transport</keyword>
<dbReference type="GO" id="GO:0005743">
    <property type="term" value="C:mitochondrial inner membrane"/>
    <property type="evidence" value="ECO:0007669"/>
    <property type="project" value="UniProtKB-SubCell"/>
</dbReference>
<keyword evidence="9 10" id="KW-1015">Disulfide bond</keyword>
<accession>A0A1C7NBU2</accession>
<dbReference type="GO" id="GO:0045039">
    <property type="term" value="P:protein insertion into mitochondrial inner membrane"/>
    <property type="evidence" value="ECO:0007669"/>
    <property type="project" value="TreeGrafter"/>
</dbReference>
<dbReference type="GO" id="GO:0046872">
    <property type="term" value="F:metal ion binding"/>
    <property type="evidence" value="ECO:0007669"/>
    <property type="project" value="UniProtKB-KW"/>
</dbReference>
<sequence>MSFFGAPGLQQQQGAINPQNIALAEQELELFTDLFNRITDSCHQKCISTDYSQADLSQGEAVCIDRCVAKYLETNTKVSSKMQQVVLITLYHLHK</sequence>
<reference evidence="12 13" key="1">
    <citation type="submission" date="2016-03" db="EMBL/GenBank/DDBJ databases">
        <title>Choanephora cucurbitarum.</title>
        <authorList>
            <person name="Min B."/>
            <person name="Park H."/>
            <person name="Park J.-H."/>
            <person name="Shin H.-D."/>
            <person name="Choi I.-G."/>
        </authorList>
    </citation>
    <scope>NUCLEOTIDE SEQUENCE [LARGE SCALE GENOMIC DNA]</scope>
    <source>
        <strain evidence="12 13">KUS-F28377</strain>
    </source>
</reference>
<dbReference type="Gene3D" id="1.10.287.810">
    <property type="entry name" value="Mitochondrial import inner membrane translocase subunit tim13 like domains"/>
    <property type="match status" value="1"/>
</dbReference>
<evidence type="ECO:0000259" key="11">
    <source>
        <dbReference type="Pfam" id="PF02953"/>
    </source>
</evidence>
<dbReference type="EMBL" id="LUGH01000286">
    <property type="protein sequence ID" value="OBZ86597.1"/>
    <property type="molecule type" value="Genomic_DNA"/>
</dbReference>
<dbReference type="OrthoDB" id="274922at2759"/>
<evidence type="ECO:0000256" key="1">
    <source>
        <dbReference type="ARBA" id="ARBA00006720"/>
    </source>
</evidence>
<dbReference type="SUPFAM" id="SSF144122">
    <property type="entry name" value="Tim10-like"/>
    <property type="match status" value="1"/>
</dbReference>
<keyword evidence="7 10" id="KW-0811">Translocation</keyword>
<dbReference type="STRING" id="101091.A0A1C7NBU2"/>
<evidence type="ECO:0000256" key="4">
    <source>
        <dbReference type="ARBA" id="ARBA00022792"/>
    </source>
</evidence>
<name>A0A1C7NBU2_9FUNG</name>
<evidence type="ECO:0000256" key="10">
    <source>
        <dbReference type="RuleBase" id="RU367043"/>
    </source>
</evidence>
<comment type="function">
    <text evidence="10">Mitochondrial intermembrane chaperone that participates in the import and insertion of some multi-pass transmembrane proteins into the mitochondrial inner membrane. Also required for the transfer of beta-barrel precursors from the TOM complex to the sorting and assembly machinery (SAM complex) of the outer membrane. Acts as a chaperone-like protein that protects the hydrophobic precursors from aggregation and guide them through the mitochondrial intermembrane space.</text>
</comment>
<dbReference type="PANTHER" id="PTHR11038:SF16">
    <property type="entry name" value="MITOCHONDRIAL IMPORT INNER MEMBRANE TRANSLOCASE SUBUNIT TIM10"/>
    <property type="match status" value="1"/>
</dbReference>
<evidence type="ECO:0000313" key="13">
    <source>
        <dbReference type="Proteomes" id="UP000093000"/>
    </source>
</evidence>
<dbReference type="InterPro" id="IPR004217">
    <property type="entry name" value="Tim10-like"/>
</dbReference>
<evidence type="ECO:0000256" key="5">
    <source>
        <dbReference type="ARBA" id="ARBA00022833"/>
    </source>
</evidence>
<evidence type="ECO:0000256" key="6">
    <source>
        <dbReference type="ARBA" id="ARBA00022927"/>
    </source>
</evidence>
<evidence type="ECO:0000313" key="12">
    <source>
        <dbReference type="EMBL" id="OBZ86597.1"/>
    </source>
</evidence>
<dbReference type="FunCoup" id="A0A1C7NBU2">
    <property type="interactions" value="369"/>
</dbReference>
<dbReference type="GO" id="GO:0015031">
    <property type="term" value="P:protein transport"/>
    <property type="evidence" value="ECO:0007669"/>
    <property type="project" value="UniProtKB-KW"/>
</dbReference>
<evidence type="ECO:0000256" key="2">
    <source>
        <dbReference type="ARBA" id="ARBA00022448"/>
    </source>
</evidence>
<feature type="domain" description="Tim10-like" evidence="11">
    <location>
        <begin position="22"/>
        <end position="84"/>
    </location>
</feature>
<keyword evidence="4 10" id="KW-0472">Membrane</keyword>
<protein>
    <recommendedName>
        <fullName evidence="10">Mitochondrial import inner membrane translocase subunit</fullName>
    </recommendedName>
</protein>
<gene>
    <name evidence="12" type="primary">tim10_1</name>
    <name evidence="12" type="ORF">A0J61_05349</name>
</gene>
<dbReference type="InParanoid" id="A0A1C7NBU2"/>
<keyword evidence="10" id="KW-0143">Chaperone</keyword>
<keyword evidence="6 10" id="KW-0653">Protein transport</keyword>
<evidence type="ECO:0000256" key="3">
    <source>
        <dbReference type="ARBA" id="ARBA00022723"/>
    </source>
</evidence>
<keyword evidence="5" id="KW-0862">Zinc</keyword>
<dbReference type="Pfam" id="PF02953">
    <property type="entry name" value="zf-Tim10_DDP"/>
    <property type="match status" value="1"/>
</dbReference>
<keyword evidence="3" id="KW-0479">Metal-binding</keyword>
<comment type="domain">
    <text evidence="10">The twin CX3C motif contains 4 conserved Cys residues that form 2 disulfide bonds in the mitochondrial intermembrane space.</text>
</comment>
<comment type="subunit">
    <text evidence="10">Heterohexamer.</text>
</comment>
<evidence type="ECO:0000256" key="7">
    <source>
        <dbReference type="ARBA" id="ARBA00023010"/>
    </source>
</evidence>